<evidence type="ECO:0000256" key="1">
    <source>
        <dbReference type="SAM" id="MobiDB-lite"/>
    </source>
</evidence>
<protein>
    <submittedName>
        <fullName evidence="2">House-cleaning noncanonical NTP pyrophosphatase (MazG superfamily)</fullName>
    </submittedName>
</protein>
<organism evidence="2 3">
    <name type="scientific">Evansella vedderi</name>
    <dbReference type="NCBI Taxonomy" id="38282"/>
    <lineage>
        <taxon>Bacteria</taxon>
        <taxon>Bacillati</taxon>
        <taxon>Bacillota</taxon>
        <taxon>Bacilli</taxon>
        <taxon>Bacillales</taxon>
        <taxon>Bacillaceae</taxon>
        <taxon>Evansella</taxon>
    </lineage>
</organism>
<proteinExistence type="predicted"/>
<keyword evidence="3" id="KW-1185">Reference proteome</keyword>
<dbReference type="EMBL" id="JAUSUG010000023">
    <property type="protein sequence ID" value="MDQ0257101.1"/>
    <property type="molecule type" value="Genomic_DNA"/>
</dbReference>
<reference evidence="2 3" key="1">
    <citation type="submission" date="2023-07" db="EMBL/GenBank/DDBJ databases">
        <title>Genomic Encyclopedia of Type Strains, Phase IV (KMG-IV): sequencing the most valuable type-strain genomes for metagenomic binning, comparative biology and taxonomic classification.</title>
        <authorList>
            <person name="Goeker M."/>
        </authorList>
    </citation>
    <scope>NUCLEOTIDE SEQUENCE [LARGE SCALE GENOMIC DNA]</scope>
    <source>
        <strain evidence="2 3">DSM 9768</strain>
    </source>
</reference>
<evidence type="ECO:0000313" key="3">
    <source>
        <dbReference type="Proteomes" id="UP001230005"/>
    </source>
</evidence>
<gene>
    <name evidence="2" type="ORF">J2S74_004547</name>
</gene>
<accession>A0ABU0A0U2</accession>
<sequence>MEYHSRGEFPTAEIERRTAEGREEVKGEAALEEIEELIQQISLHSELLPEEVIDKILAYLNISKEEVKSLELEVDFKKGDKIKGDI</sequence>
<name>A0ABU0A0U2_9BACI</name>
<feature type="region of interest" description="Disordered" evidence="1">
    <location>
        <begin position="1"/>
        <end position="24"/>
    </location>
</feature>
<dbReference type="Proteomes" id="UP001230005">
    <property type="component" value="Unassembled WGS sequence"/>
</dbReference>
<evidence type="ECO:0000313" key="2">
    <source>
        <dbReference type="EMBL" id="MDQ0257101.1"/>
    </source>
</evidence>
<dbReference type="InterPro" id="IPR025623">
    <property type="entry name" value="YusW"/>
</dbReference>
<comment type="caution">
    <text evidence="2">The sequence shown here is derived from an EMBL/GenBank/DDBJ whole genome shotgun (WGS) entry which is preliminary data.</text>
</comment>
<dbReference type="Pfam" id="PF14039">
    <property type="entry name" value="YusW"/>
    <property type="match status" value="1"/>
</dbReference>